<protein>
    <submittedName>
        <fullName evidence="2">Uncharacterized membrane protein YoaK, UPF0700 family</fullName>
    </submittedName>
</protein>
<evidence type="ECO:0000313" key="2">
    <source>
        <dbReference type="EMBL" id="SDT41455.1"/>
    </source>
</evidence>
<keyword evidence="1" id="KW-0812">Transmembrane</keyword>
<keyword evidence="1" id="KW-1133">Transmembrane helix</keyword>
<keyword evidence="3" id="KW-1185">Reference proteome</keyword>
<feature type="transmembrane region" description="Helical" evidence="1">
    <location>
        <begin position="62"/>
        <end position="83"/>
    </location>
</feature>
<dbReference type="RefSeq" id="WP_091375484.1">
    <property type="nucleotide sequence ID" value="NZ_LT629740.1"/>
</dbReference>
<evidence type="ECO:0000256" key="1">
    <source>
        <dbReference type="SAM" id="Phobius"/>
    </source>
</evidence>
<accession>A0A1H2A657</accession>
<feature type="transmembrane region" description="Helical" evidence="1">
    <location>
        <begin position="95"/>
        <end position="114"/>
    </location>
</feature>
<feature type="transmembrane region" description="Helical" evidence="1">
    <location>
        <begin position="184"/>
        <end position="205"/>
    </location>
</feature>
<dbReference type="EMBL" id="LT629740">
    <property type="protein sequence ID" value="SDT41455.1"/>
    <property type="molecule type" value="Genomic_DNA"/>
</dbReference>
<dbReference type="Proteomes" id="UP000199679">
    <property type="component" value="Chromosome I"/>
</dbReference>
<feature type="transmembrane region" description="Helical" evidence="1">
    <location>
        <begin position="21"/>
        <end position="42"/>
    </location>
</feature>
<dbReference type="PANTHER" id="PTHR37314">
    <property type="entry name" value="SLR0142 PROTEIN"/>
    <property type="match status" value="1"/>
</dbReference>
<evidence type="ECO:0000313" key="3">
    <source>
        <dbReference type="Proteomes" id="UP000199679"/>
    </source>
</evidence>
<keyword evidence="1" id="KW-0472">Membrane</keyword>
<gene>
    <name evidence="2" type="ORF">SAMN05216490_3395</name>
</gene>
<feature type="transmembrane region" description="Helical" evidence="1">
    <location>
        <begin position="211"/>
        <end position="228"/>
    </location>
</feature>
<dbReference type="AlphaFoldDB" id="A0A1H2A657"/>
<dbReference type="OrthoDB" id="270162at2"/>
<feature type="transmembrane region" description="Helical" evidence="1">
    <location>
        <begin position="126"/>
        <end position="145"/>
    </location>
</feature>
<reference evidence="2 3" key="1">
    <citation type="submission" date="2016-10" db="EMBL/GenBank/DDBJ databases">
        <authorList>
            <person name="de Groot N.N."/>
        </authorList>
    </citation>
    <scope>NUCLEOTIDE SEQUENCE [LARGE SCALE GENOMIC DNA]</scope>
    <source>
        <strain evidence="2 3">MP1X4</strain>
    </source>
</reference>
<dbReference type="STRING" id="652787.SAMN05216490_3395"/>
<dbReference type="Pfam" id="PF06912">
    <property type="entry name" value="DUF1275"/>
    <property type="match status" value="1"/>
</dbReference>
<sequence>MLKHTKENRTLKENLMLASSTAFVSGMTNVSGVVAFLAFTANVTGHFSNLAENIIEKNFQQVIVFSLWLFLFFAGSFTSNFLVRWQSHKSNYRANALPIIIEAIILLFVAFYGHHYYEETLREKQVITGAIILSMGLQNGLVSNISGGLIKTSHLTGLFTDLGADIAEWLYPNTPKTPALRNRLYIRFTILGFYFFGALMGGYFFDKYEFAIFYFIPVILFTILYYDLSPIALHKLARLFSTNEKKADI</sequence>
<proteinExistence type="predicted"/>
<dbReference type="InterPro" id="IPR010699">
    <property type="entry name" value="DUF1275"/>
</dbReference>
<organism evidence="2 3">
    <name type="scientific">Mucilaginibacter mallensis</name>
    <dbReference type="NCBI Taxonomy" id="652787"/>
    <lineage>
        <taxon>Bacteria</taxon>
        <taxon>Pseudomonadati</taxon>
        <taxon>Bacteroidota</taxon>
        <taxon>Sphingobacteriia</taxon>
        <taxon>Sphingobacteriales</taxon>
        <taxon>Sphingobacteriaceae</taxon>
        <taxon>Mucilaginibacter</taxon>
    </lineage>
</organism>
<name>A0A1H2A657_MUCMA</name>
<dbReference type="PANTHER" id="PTHR37314:SF4">
    <property type="entry name" value="UPF0700 TRANSMEMBRANE PROTEIN YOAK"/>
    <property type="match status" value="1"/>
</dbReference>